<accession>A0A2T4UD81</accession>
<feature type="region of interest" description="Disordered" evidence="1">
    <location>
        <begin position="25"/>
        <end position="96"/>
    </location>
</feature>
<comment type="caution">
    <text evidence="3">The sequence shown here is derived from an EMBL/GenBank/DDBJ whole genome shotgun (WGS) entry which is preliminary data.</text>
</comment>
<dbReference type="AlphaFoldDB" id="A0A2T4UD81"/>
<dbReference type="EMBL" id="PYYB01000003">
    <property type="protein sequence ID" value="PTL55458.1"/>
    <property type="molecule type" value="Genomic_DNA"/>
</dbReference>
<feature type="compositionally biased region" description="Pro residues" evidence="1">
    <location>
        <begin position="54"/>
        <end position="86"/>
    </location>
</feature>
<feature type="signal peptide" evidence="2">
    <location>
        <begin position="1"/>
        <end position="26"/>
    </location>
</feature>
<feature type="chain" id="PRO_5015594751" description="Collagen-like protein" evidence="2">
    <location>
        <begin position="27"/>
        <end position="234"/>
    </location>
</feature>
<evidence type="ECO:0008006" key="5">
    <source>
        <dbReference type="Google" id="ProtNLM"/>
    </source>
</evidence>
<dbReference type="RefSeq" id="WP_107570501.1">
    <property type="nucleotide sequence ID" value="NZ_PYYB01000003.1"/>
</dbReference>
<evidence type="ECO:0000256" key="1">
    <source>
        <dbReference type="SAM" id="MobiDB-lite"/>
    </source>
</evidence>
<proteinExistence type="predicted"/>
<dbReference type="Proteomes" id="UP000240739">
    <property type="component" value="Unassembled WGS sequence"/>
</dbReference>
<evidence type="ECO:0000313" key="3">
    <source>
        <dbReference type="EMBL" id="PTL55458.1"/>
    </source>
</evidence>
<reference evidence="3 4" key="1">
    <citation type="submission" date="2018-03" db="EMBL/GenBank/DDBJ databases">
        <title>Aquarubrobacter algicola gen. nov., sp. nov., a novel actinobacterium isolated from shallow eutrophic lake during the end of cyanobacterial harmful algal blooms.</title>
        <authorList>
            <person name="Chun S.J."/>
        </authorList>
    </citation>
    <scope>NUCLEOTIDE SEQUENCE [LARGE SCALE GENOMIC DNA]</scope>
    <source>
        <strain evidence="3 4">Seoho-28</strain>
    </source>
</reference>
<evidence type="ECO:0000313" key="4">
    <source>
        <dbReference type="Proteomes" id="UP000240739"/>
    </source>
</evidence>
<keyword evidence="2" id="KW-0732">Signal</keyword>
<sequence length="234" mass="23803">MKRGGLTSLLLFVVLAMVGTGAPAWAQDPDPATTGPTGPTGVAGPADPTGPSGPSGPAPDPQPQPQPAADPAPAPSATPEPTPTPTPAADDPGDLGGAVGLVVGRIIGAAISTPTSWEFTPDLVGELRELRSTLVVRVTTTDRVTIGADDADSSGSARGRIATSAGRLGLPIVASADGRRQALSEPVRPPLVEFDDAITNSPVRIELTQRVRKGQQIKDLRQKHVMVTIAPPVP</sequence>
<feature type="compositionally biased region" description="Low complexity" evidence="1">
    <location>
        <begin position="28"/>
        <end position="52"/>
    </location>
</feature>
<evidence type="ECO:0000256" key="2">
    <source>
        <dbReference type="SAM" id="SignalP"/>
    </source>
</evidence>
<keyword evidence="4" id="KW-1185">Reference proteome</keyword>
<name>A0A2T4UD81_9ACTN</name>
<protein>
    <recommendedName>
        <fullName evidence="5">Collagen-like protein</fullName>
    </recommendedName>
</protein>
<organism evidence="3 4">
    <name type="scientific">Paraconexibacter algicola</name>
    <dbReference type="NCBI Taxonomy" id="2133960"/>
    <lineage>
        <taxon>Bacteria</taxon>
        <taxon>Bacillati</taxon>
        <taxon>Actinomycetota</taxon>
        <taxon>Thermoleophilia</taxon>
        <taxon>Solirubrobacterales</taxon>
        <taxon>Paraconexibacteraceae</taxon>
        <taxon>Paraconexibacter</taxon>
    </lineage>
</organism>
<gene>
    <name evidence="3" type="ORF">C7Y72_17540</name>
</gene>